<name>A0A8S5L9Y4_9CAUD</name>
<organism evidence="2">
    <name type="scientific">Myoviridae sp. ctPuP5</name>
    <dbReference type="NCBI Taxonomy" id="2823543"/>
    <lineage>
        <taxon>Viruses</taxon>
        <taxon>Duplodnaviria</taxon>
        <taxon>Heunggongvirae</taxon>
        <taxon>Uroviricota</taxon>
        <taxon>Caudoviricetes</taxon>
    </lineage>
</organism>
<reference evidence="2" key="1">
    <citation type="journal article" date="2021" name="Proc. Natl. Acad. Sci. U.S.A.">
        <title>A Catalog of Tens of Thousands of Viruses from Human Metagenomes Reveals Hidden Associations with Chronic Diseases.</title>
        <authorList>
            <person name="Tisza M.J."/>
            <person name="Buck C.B."/>
        </authorList>
    </citation>
    <scope>NUCLEOTIDE SEQUENCE</scope>
    <source>
        <strain evidence="2">CtPuP5</strain>
    </source>
</reference>
<keyword evidence="1" id="KW-1133">Transmembrane helix</keyword>
<keyword evidence="1" id="KW-0812">Transmembrane</keyword>
<proteinExistence type="predicted"/>
<protein>
    <submittedName>
        <fullName evidence="2">Uncharacterized protein</fullName>
    </submittedName>
</protein>
<sequence>MNFNNTRVMFMFAVFILICNIADNVNVVLMMLGALVMIVYLDLSKGLVEYFKEKEKDINEKKGN</sequence>
<accession>A0A8S5L9Y4</accession>
<evidence type="ECO:0000256" key="1">
    <source>
        <dbReference type="SAM" id="Phobius"/>
    </source>
</evidence>
<keyword evidence="1" id="KW-0472">Membrane</keyword>
<feature type="transmembrane region" description="Helical" evidence="1">
    <location>
        <begin position="12"/>
        <end position="41"/>
    </location>
</feature>
<evidence type="ECO:0000313" key="2">
    <source>
        <dbReference type="EMBL" id="DAD66689.1"/>
    </source>
</evidence>
<dbReference type="EMBL" id="BK014662">
    <property type="protein sequence ID" value="DAD66689.1"/>
    <property type="molecule type" value="Genomic_DNA"/>
</dbReference>